<keyword evidence="2" id="KW-0732">Signal</keyword>
<evidence type="ECO:0008006" key="5">
    <source>
        <dbReference type="Google" id="ProtNLM"/>
    </source>
</evidence>
<name>A0A1F4RJG5_UNCSA</name>
<reference evidence="3 4" key="1">
    <citation type="journal article" date="2016" name="Nat. Commun.">
        <title>Thousands of microbial genomes shed light on interconnected biogeochemical processes in an aquifer system.</title>
        <authorList>
            <person name="Anantharaman K."/>
            <person name="Brown C.T."/>
            <person name="Hug L.A."/>
            <person name="Sharon I."/>
            <person name="Castelle C.J."/>
            <person name="Probst A.J."/>
            <person name="Thomas B.C."/>
            <person name="Singh A."/>
            <person name="Wilkins M.J."/>
            <person name="Karaoz U."/>
            <person name="Brodie E.L."/>
            <person name="Williams K.H."/>
            <person name="Hubbard S.S."/>
            <person name="Banfield J.F."/>
        </authorList>
    </citation>
    <scope>NUCLEOTIDE SEQUENCE [LARGE SCALE GENOMIC DNA]</scope>
</reference>
<feature type="signal peptide" evidence="2">
    <location>
        <begin position="1"/>
        <end position="19"/>
    </location>
</feature>
<dbReference type="STRING" id="1802568.A3F86_04575"/>
<dbReference type="Proteomes" id="UP000179095">
    <property type="component" value="Unassembled WGS sequence"/>
</dbReference>
<protein>
    <recommendedName>
        <fullName evidence="5">Glucodextranase-like C-terminal domain-containing protein</fullName>
    </recommendedName>
</protein>
<evidence type="ECO:0000256" key="2">
    <source>
        <dbReference type="SAM" id="SignalP"/>
    </source>
</evidence>
<dbReference type="PROSITE" id="PS51257">
    <property type="entry name" value="PROKAR_LIPOPROTEIN"/>
    <property type="match status" value="1"/>
</dbReference>
<feature type="chain" id="PRO_5009514279" description="Glucodextranase-like C-terminal domain-containing protein" evidence="2">
    <location>
        <begin position="20"/>
        <end position="335"/>
    </location>
</feature>
<dbReference type="AlphaFoldDB" id="A0A1F4RJG5"/>
<sequence length="335" mass="36287">MIKKIGVFFWLISSLICFAVLSGCGQQATTSSNNLTLSVKADFSRAGGRALSVKSFASYQEVFITPDRYLIALKSAKLTKTGTSDVVVLFNYPSLESCVVESFSSNEVKEIVITTAEVAAADYETLKVEVYWVQQRFPIKSGTSESVSASTEAAVMKNIRIYLTDDHAAESWRAVGDNNAHHQGDLTIIGTDEATELGWFFPPADFSGKKPRPGSPDTDGYAANQNLDKGDPTTLHDRGPNGNNDDWGGRTAAGDIAGRHPEDIFIAEIPLSDLDLSAVSKLLVRFDVKNTWVFNDVDGDGYFSPGFITGEAGDDANDETKGWGPLLPNISFEAF</sequence>
<feature type="compositionally biased region" description="Basic and acidic residues" evidence="1">
    <location>
        <begin position="228"/>
        <end position="239"/>
    </location>
</feature>
<dbReference type="EMBL" id="METQ01000058">
    <property type="protein sequence ID" value="OGC08318.1"/>
    <property type="molecule type" value="Genomic_DNA"/>
</dbReference>
<gene>
    <name evidence="3" type="ORF">A3F86_04575</name>
</gene>
<organism evidence="3 4">
    <name type="scientific">candidate division WOR-1 bacterium RIFCSPLOWO2_12_FULL_45_9</name>
    <dbReference type="NCBI Taxonomy" id="1802568"/>
    <lineage>
        <taxon>Bacteria</taxon>
        <taxon>Bacillati</taxon>
        <taxon>Saganbacteria</taxon>
    </lineage>
</organism>
<accession>A0A1F4RJG5</accession>
<evidence type="ECO:0000313" key="4">
    <source>
        <dbReference type="Proteomes" id="UP000179095"/>
    </source>
</evidence>
<evidence type="ECO:0000256" key="1">
    <source>
        <dbReference type="SAM" id="MobiDB-lite"/>
    </source>
</evidence>
<comment type="caution">
    <text evidence="3">The sequence shown here is derived from an EMBL/GenBank/DDBJ whole genome shotgun (WGS) entry which is preliminary data.</text>
</comment>
<proteinExistence type="predicted"/>
<feature type="region of interest" description="Disordered" evidence="1">
    <location>
        <begin position="205"/>
        <end position="250"/>
    </location>
</feature>
<evidence type="ECO:0000313" key="3">
    <source>
        <dbReference type="EMBL" id="OGC08318.1"/>
    </source>
</evidence>